<proteinExistence type="inferred from homology"/>
<evidence type="ECO:0000256" key="2">
    <source>
        <dbReference type="RuleBase" id="RU003749"/>
    </source>
</evidence>
<dbReference type="PANTHER" id="PTHR33495:SF2">
    <property type="entry name" value="ANTI-SIGMA FACTOR ANTAGONIST TM_1081-RELATED"/>
    <property type="match status" value="1"/>
</dbReference>
<dbReference type="SUPFAM" id="SSF52091">
    <property type="entry name" value="SpoIIaa-like"/>
    <property type="match status" value="1"/>
</dbReference>
<protein>
    <recommendedName>
        <fullName evidence="2">Anti-sigma factor antagonist</fullName>
    </recommendedName>
</protein>
<dbReference type="PANTHER" id="PTHR33495">
    <property type="entry name" value="ANTI-SIGMA FACTOR ANTAGONIST TM_1081-RELATED-RELATED"/>
    <property type="match status" value="1"/>
</dbReference>
<dbReference type="NCBIfam" id="TIGR00377">
    <property type="entry name" value="ant_ant_sig"/>
    <property type="match status" value="1"/>
</dbReference>
<dbReference type="Proteomes" id="UP000611554">
    <property type="component" value="Unassembled WGS sequence"/>
</dbReference>
<sequence length="117" mass="12202">MHNGLTVTLQSHPAGPRLLVVTGDLDHHTSPGLRDTVEELPMEAGSGVVVDLSALTFCDSTGIAVLIAAHQRAQAAGASLALAGIDPDIARVFRIMGLDRLLSFYDTAEDAVRALSA</sequence>
<accession>A0ABQ2REJ7</accession>
<keyword evidence="5" id="KW-1185">Reference proteome</keyword>
<comment type="similarity">
    <text evidence="1 2">Belongs to the anti-sigma-factor antagonist family.</text>
</comment>
<evidence type="ECO:0000256" key="1">
    <source>
        <dbReference type="ARBA" id="ARBA00009013"/>
    </source>
</evidence>
<name>A0ABQ2REJ7_9ACTN</name>
<dbReference type="EMBL" id="BMQJ01000024">
    <property type="protein sequence ID" value="GGQ28062.1"/>
    <property type="molecule type" value="Genomic_DNA"/>
</dbReference>
<feature type="domain" description="STAS" evidence="3">
    <location>
        <begin position="18"/>
        <end position="115"/>
    </location>
</feature>
<organism evidence="4 5">
    <name type="scientific">Streptosporangium pseudovulgare</name>
    <dbReference type="NCBI Taxonomy" id="35765"/>
    <lineage>
        <taxon>Bacteria</taxon>
        <taxon>Bacillati</taxon>
        <taxon>Actinomycetota</taxon>
        <taxon>Actinomycetes</taxon>
        <taxon>Streptosporangiales</taxon>
        <taxon>Streptosporangiaceae</taxon>
        <taxon>Streptosporangium</taxon>
    </lineage>
</organism>
<dbReference type="Gene3D" id="3.30.750.24">
    <property type="entry name" value="STAS domain"/>
    <property type="match status" value="1"/>
</dbReference>
<evidence type="ECO:0000259" key="3">
    <source>
        <dbReference type="PROSITE" id="PS50801"/>
    </source>
</evidence>
<dbReference type="InterPro" id="IPR036513">
    <property type="entry name" value="STAS_dom_sf"/>
</dbReference>
<dbReference type="PROSITE" id="PS50801">
    <property type="entry name" value="STAS"/>
    <property type="match status" value="1"/>
</dbReference>
<evidence type="ECO:0000313" key="5">
    <source>
        <dbReference type="Proteomes" id="UP000611554"/>
    </source>
</evidence>
<dbReference type="InterPro" id="IPR003658">
    <property type="entry name" value="Anti-sigma_ant"/>
</dbReference>
<dbReference type="InterPro" id="IPR002645">
    <property type="entry name" value="STAS_dom"/>
</dbReference>
<dbReference type="InterPro" id="IPR058548">
    <property type="entry name" value="MlaB-like_STAS"/>
</dbReference>
<dbReference type="Pfam" id="PF13466">
    <property type="entry name" value="STAS_2"/>
    <property type="match status" value="1"/>
</dbReference>
<comment type="caution">
    <text evidence="4">The sequence shown here is derived from an EMBL/GenBank/DDBJ whole genome shotgun (WGS) entry which is preliminary data.</text>
</comment>
<gene>
    <name evidence="4" type="ORF">GCM10010140_67860</name>
</gene>
<dbReference type="CDD" id="cd07043">
    <property type="entry name" value="STAS_anti-anti-sigma_factors"/>
    <property type="match status" value="1"/>
</dbReference>
<reference evidence="5" key="1">
    <citation type="journal article" date="2019" name="Int. J. Syst. Evol. Microbiol.">
        <title>The Global Catalogue of Microorganisms (GCM) 10K type strain sequencing project: providing services to taxonomists for standard genome sequencing and annotation.</title>
        <authorList>
            <consortium name="The Broad Institute Genomics Platform"/>
            <consortium name="The Broad Institute Genome Sequencing Center for Infectious Disease"/>
            <person name="Wu L."/>
            <person name="Ma J."/>
        </authorList>
    </citation>
    <scope>NUCLEOTIDE SEQUENCE [LARGE SCALE GENOMIC DNA]</scope>
    <source>
        <strain evidence="5">JCM 3115</strain>
    </source>
</reference>
<evidence type="ECO:0000313" key="4">
    <source>
        <dbReference type="EMBL" id="GGQ28062.1"/>
    </source>
</evidence>